<feature type="compositionally biased region" description="Polar residues" evidence="1">
    <location>
        <begin position="37"/>
        <end position="49"/>
    </location>
</feature>
<name>A0A5N6NIY5_9ASTR</name>
<keyword evidence="3" id="KW-1185">Reference proteome</keyword>
<comment type="caution">
    <text evidence="2">The sequence shown here is derived from an EMBL/GenBank/DDBJ whole genome shotgun (WGS) entry which is preliminary data.</text>
</comment>
<dbReference type="PANTHER" id="PTHR33144:SF50">
    <property type="entry name" value="OS03G0714750 PROTEIN"/>
    <property type="match status" value="1"/>
</dbReference>
<feature type="region of interest" description="Disordered" evidence="1">
    <location>
        <begin position="26"/>
        <end position="49"/>
    </location>
</feature>
<dbReference type="Proteomes" id="UP000326396">
    <property type="component" value="Linkage Group LG19"/>
</dbReference>
<sequence>MSRRKKLNIITTDSNLAVKDHVASETQGLHKSEMQGGVSSSQEFHSTNEQEATLDEVHQVAMANKKNKYQSQITEANEYEKIRQLRIQENKKRLQELGVKNIVQSLTSLTHSQTLKKKTLKQNCQAGDADYILDSGDDIQVGKSVVSKKQHPPKYIPPMSINRVANLRKLCRVFASNITQEVPSSSNATKQTLSETIEGNKRRAKRRMVLIDEADDEDDEIFEGDFHHDYENENMDANKRYDEEMIDHDDLQQQIQHPDNKKATGTPKKVRSHTQKAEIWKMVSNERILVMFNKFGKPVGDEGKELVQYLGTLVRMPEHVSIEHSDWRKVPMQQKEDMYSLVKSKFCFHQGETSQIKKWILYSMGKKWRTWKGNLKSRGYDPSLTIDEIVTQQTSNDDRVNPAQFKELVKRWFTPEFQHHALLGLQELRCQKTSAVAYV</sequence>
<gene>
    <name evidence="2" type="ORF">E3N88_20131</name>
</gene>
<dbReference type="OrthoDB" id="1913335at2759"/>
<dbReference type="PANTHER" id="PTHR33144">
    <property type="entry name" value="OS10G0409366 PROTEIN-RELATED"/>
    <property type="match status" value="1"/>
</dbReference>
<protein>
    <submittedName>
        <fullName evidence="2">Uncharacterized protein</fullName>
    </submittedName>
</protein>
<dbReference type="EMBL" id="SZYD01000011">
    <property type="protein sequence ID" value="KAD4888058.1"/>
    <property type="molecule type" value="Genomic_DNA"/>
</dbReference>
<feature type="region of interest" description="Disordered" evidence="1">
    <location>
        <begin position="254"/>
        <end position="275"/>
    </location>
</feature>
<proteinExistence type="predicted"/>
<evidence type="ECO:0000313" key="2">
    <source>
        <dbReference type="EMBL" id="KAD4888058.1"/>
    </source>
</evidence>
<evidence type="ECO:0000256" key="1">
    <source>
        <dbReference type="SAM" id="MobiDB-lite"/>
    </source>
</evidence>
<accession>A0A5N6NIY5</accession>
<reference evidence="2 3" key="1">
    <citation type="submission" date="2019-05" db="EMBL/GenBank/DDBJ databases">
        <title>Mikania micrantha, genome provides insights into the molecular mechanism of rapid growth.</title>
        <authorList>
            <person name="Liu B."/>
        </authorList>
    </citation>
    <scope>NUCLEOTIDE SEQUENCE [LARGE SCALE GENOMIC DNA]</scope>
    <source>
        <strain evidence="2">NLD-2019</strain>
        <tissue evidence="2">Leaf</tissue>
    </source>
</reference>
<evidence type="ECO:0000313" key="3">
    <source>
        <dbReference type="Proteomes" id="UP000326396"/>
    </source>
</evidence>
<dbReference type="AlphaFoldDB" id="A0A5N6NIY5"/>
<organism evidence="2 3">
    <name type="scientific">Mikania micrantha</name>
    <name type="common">bitter vine</name>
    <dbReference type="NCBI Taxonomy" id="192012"/>
    <lineage>
        <taxon>Eukaryota</taxon>
        <taxon>Viridiplantae</taxon>
        <taxon>Streptophyta</taxon>
        <taxon>Embryophyta</taxon>
        <taxon>Tracheophyta</taxon>
        <taxon>Spermatophyta</taxon>
        <taxon>Magnoliopsida</taxon>
        <taxon>eudicotyledons</taxon>
        <taxon>Gunneridae</taxon>
        <taxon>Pentapetalae</taxon>
        <taxon>asterids</taxon>
        <taxon>campanulids</taxon>
        <taxon>Asterales</taxon>
        <taxon>Asteraceae</taxon>
        <taxon>Asteroideae</taxon>
        <taxon>Heliantheae alliance</taxon>
        <taxon>Eupatorieae</taxon>
        <taxon>Mikania</taxon>
    </lineage>
</organism>